<dbReference type="PANTHER" id="PTHR33048">
    <property type="entry name" value="PTH11-LIKE INTEGRAL MEMBRANE PROTEIN (AFU_ORTHOLOGUE AFUA_5G11245)"/>
    <property type="match status" value="1"/>
</dbReference>
<reference evidence="2" key="2">
    <citation type="journal article" date="2023" name="IMA Fungus">
        <title>Comparative genomic study of the Penicillium genus elucidates a diverse pangenome and 15 lateral gene transfer events.</title>
        <authorList>
            <person name="Petersen C."/>
            <person name="Sorensen T."/>
            <person name="Nielsen M.R."/>
            <person name="Sondergaard T.E."/>
            <person name="Sorensen J.L."/>
            <person name="Fitzpatrick D.A."/>
            <person name="Frisvad J.C."/>
            <person name="Nielsen K.L."/>
        </authorList>
    </citation>
    <scope>NUCLEOTIDE SEQUENCE</scope>
    <source>
        <strain evidence="2">IBT 20477</strain>
    </source>
</reference>
<dbReference type="EMBL" id="JAPQKQ010000002">
    <property type="protein sequence ID" value="KAJ5209638.1"/>
    <property type="molecule type" value="Genomic_DNA"/>
</dbReference>
<feature type="transmembrane region" description="Helical" evidence="1">
    <location>
        <begin position="129"/>
        <end position="149"/>
    </location>
</feature>
<dbReference type="Proteomes" id="UP001150942">
    <property type="component" value="Unassembled WGS sequence"/>
</dbReference>
<dbReference type="AlphaFoldDB" id="A0A9W9MY07"/>
<accession>A0A9W9MY07</accession>
<evidence type="ECO:0000256" key="1">
    <source>
        <dbReference type="SAM" id="Phobius"/>
    </source>
</evidence>
<keyword evidence="3" id="KW-1185">Reference proteome</keyword>
<feature type="transmembrane region" description="Helical" evidence="1">
    <location>
        <begin position="46"/>
        <end position="69"/>
    </location>
</feature>
<gene>
    <name evidence="2" type="ORF">N7449_004017</name>
</gene>
<feature type="transmembrane region" description="Helical" evidence="1">
    <location>
        <begin position="12"/>
        <end position="34"/>
    </location>
</feature>
<reference evidence="2" key="1">
    <citation type="submission" date="2022-11" db="EMBL/GenBank/DDBJ databases">
        <authorList>
            <person name="Petersen C."/>
        </authorList>
    </citation>
    <scope>NUCLEOTIDE SEQUENCE</scope>
    <source>
        <strain evidence="2">IBT 20477</strain>
    </source>
</reference>
<keyword evidence="1" id="KW-0812">Transmembrane</keyword>
<keyword evidence="1" id="KW-0472">Membrane</keyword>
<proteinExistence type="predicted"/>
<comment type="caution">
    <text evidence="2">The sequence shown here is derived from an EMBL/GenBank/DDBJ whole genome shotgun (WGS) entry which is preliminary data.</text>
</comment>
<protein>
    <submittedName>
        <fullName evidence="2">Uncharacterized protein</fullName>
    </submittedName>
</protein>
<sequence length="227" mass="24990">MSSDNDNIGGAALGVCWALSAIAMVITTACLYTQAHITRQLGLSDALLVISTGIVLTFASIITVQYHYGWGRHQALLSQHDRIQALKYNAIGQTFGVLGSTFGCLSTITTLINLFGITQRLRGDNTVTLFTWVLTKAVLLNIAASAPILRPLYKRLLGKEPLDSSYEMYYSYATKTQVSHGRTSPRYDDSTSDKVAILNKESLHRENYYNITVNQSYSVAVGDVYHP</sequence>
<dbReference type="OrthoDB" id="5417887at2759"/>
<dbReference type="InterPro" id="IPR052337">
    <property type="entry name" value="SAT4-like"/>
</dbReference>
<feature type="transmembrane region" description="Helical" evidence="1">
    <location>
        <begin position="90"/>
        <end position="117"/>
    </location>
</feature>
<name>A0A9W9MY07_9EURO</name>
<evidence type="ECO:0000313" key="3">
    <source>
        <dbReference type="Proteomes" id="UP001150942"/>
    </source>
</evidence>
<dbReference type="PANTHER" id="PTHR33048:SF146">
    <property type="entry name" value="INTEGRAL MEMBRANE PROTEIN"/>
    <property type="match status" value="1"/>
</dbReference>
<organism evidence="2 3">
    <name type="scientific">Penicillium cf. viridicatum</name>
    <dbReference type="NCBI Taxonomy" id="2972119"/>
    <lineage>
        <taxon>Eukaryota</taxon>
        <taxon>Fungi</taxon>
        <taxon>Dikarya</taxon>
        <taxon>Ascomycota</taxon>
        <taxon>Pezizomycotina</taxon>
        <taxon>Eurotiomycetes</taxon>
        <taxon>Eurotiomycetidae</taxon>
        <taxon>Eurotiales</taxon>
        <taxon>Aspergillaceae</taxon>
        <taxon>Penicillium</taxon>
    </lineage>
</organism>
<evidence type="ECO:0000313" key="2">
    <source>
        <dbReference type="EMBL" id="KAJ5209638.1"/>
    </source>
</evidence>
<keyword evidence="1" id="KW-1133">Transmembrane helix</keyword>